<name>A0ABV5VSY5_9BACL</name>
<reference evidence="2 3" key="1">
    <citation type="submission" date="2024-09" db="EMBL/GenBank/DDBJ databases">
        <authorList>
            <person name="Sun Q."/>
            <person name="Mori K."/>
        </authorList>
    </citation>
    <scope>NUCLEOTIDE SEQUENCE [LARGE SCALE GENOMIC DNA]</scope>
    <source>
        <strain evidence="2 3">JCM 12520</strain>
    </source>
</reference>
<evidence type="ECO:0000259" key="1">
    <source>
        <dbReference type="Pfam" id="PF06983"/>
    </source>
</evidence>
<organism evidence="2 3">
    <name type="scientific">Paenibacillus hodogayensis</name>
    <dbReference type="NCBI Taxonomy" id="279208"/>
    <lineage>
        <taxon>Bacteria</taxon>
        <taxon>Bacillati</taxon>
        <taxon>Bacillota</taxon>
        <taxon>Bacilli</taxon>
        <taxon>Bacillales</taxon>
        <taxon>Paenibacillaceae</taxon>
        <taxon>Paenibacillus</taxon>
    </lineage>
</organism>
<gene>
    <name evidence="2" type="ORF">ACFFNY_07525</name>
</gene>
<sequence>MAKHTPYLFSEDARAQAEFYIQALGGEILSVMTHGQMPGANEQLKDKVLHLSFVAAGTSFFMADTVTEPVNPGNGISLNLEFPNEAEAREAFDNLSAGGRVKHPFSMAFWGTFFGQFEDKFGVNWMIVTEDPNNRS</sequence>
<dbReference type="CDD" id="cd06588">
    <property type="entry name" value="PhnB_like"/>
    <property type="match status" value="1"/>
</dbReference>
<keyword evidence="3" id="KW-1185">Reference proteome</keyword>
<comment type="caution">
    <text evidence="2">The sequence shown here is derived from an EMBL/GenBank/DDBJ whole genome shotgun (WGS) entry which is preliminary data.</text>
</comment>
<evidence type="ECO:0000313" key="2">
    <source>
        <dbReference type="EMBL" id="MFB9751414.1"/>
    </source>
</evidence>
<proteinExistence type="predicted"/>
<protein>
    <submittedName>
        <fullName evidence="2">VOC family protein</fullName>
    </submittedName>
</protein>
<dbReference type="SUPFAM" id="SSF54593">
    <property type="entry name" value="Glyoxalase/Bleomycin resistance protein/Dihydroxybiphenyl dioxygenase"/>
    <property type="match status" value="1"/>
</dbReference>
<dbReference type="Pfam" id="PF06983">
    <property type="entry name" value="3-dmu-9_3-mt"/>
    <property type="match status" value="1"/>
</dbReference>
<evidence type="ECO:0000313" key="3">
    <source>
        <dbReference type="Proteomes" id="UP001589619"/>
    </source>
</evidence>
<feature type="domain" description="PhnB-like" evidence="1">
    <location>
        <begin position="8"/>
        <end position="128"/>
    </location>
</feature>
<accession>A0ABV5VSY5</accession>
<dbReference type="InterPro" id="IPR029068">
    <property type="entry name" value="Glyas_Bleomycin-R_OHBP_Dase"/>
</dbReference>
<dbReference type="PANTHER" id="PTHR33990:SF1">
    <property type="entry name" value="PROTEIN YJDN"/>
    <property type="match status" value="1"/>
</dbReference>
<dbReference type="Proteomes" id="UP001589619">
    <property type="component" value="Unassembled WGS sequence"/>
</dbReference>
<dbReference type="PANTHER" id="PTHR33990">
    <property type="entry name" value="PROTEIN YJDN-RELATED"/>
    <property type="match status" value="1"/>
</dbReference>
<dbReference type="Gene3D" id="3.10.180.10">
    <property type="entry name" value="2,3-Dihydroxybiphenyl 1,2-Dioxygenase, domain 1"/>
    <property type="match status" value="1"/>
</dbReference>
<dbReference type="InterPro" id="IPR028973">
    <property type="entry name" value="PhnB-like"/>
</dbReference>
<dbReference type="RefSeq" id="WP_344911880.1">
    <property type="nucleotide sequence ID" value="NZ_BAAAYO010000010.1"/>
</dbReference>
<dbReference type="EMBL" id="JBHMAG010000007">
    <property type="protein sequence ID" value="MFB9751414.1"/>
    <property type="molecule type" value="Genomic_DNA"/>
</dbReference>